<evidence type="ECO:0000313" key="2">
    <source>
        <dbReference type="EMBL" id="CRZ13744.1"/>
    </source>
</evidence>
<dbReference type="STRING" id="146018.BN2156_00584"/>
<evidence type="ECO:0000256" key="1">
    <source>
        <dbReference type="ARBA" id="ARBA00006869"/>
    </source>
</evidence>
<dbReference type="RefSeq" id="WP_090510037.1">
    <property type="nucleotide sequence ID" value="NZ_CWKH01000001.1"/>
</dbReference>
<dbReference type="OrthoDB" id="117791at2"/>
<dbReference type="Proteomes" id="UP000199147">
    <property type="component" value="Unassembled WGS sequence"/>
</dbReference>
<dbReference type="Pfam" id="PF17074">
    <property type="entry name" value="Darcynin"/>
    <property type="match status" value="1"/>
</dbReference>
<dbReference type="EMBL" id="CWKH01000001">
    <property type="protein sequence ID" value="CRZ13744.1"/>
    <property type="molecule type" value="Genomic_DNA"/>
</dbReference>
<gene>
    <name evidence="2" type="ORF">BN2156_00584</name>
</gene>
<keyword evidence="3" id="KW-1185">Reference proteome</keyword>
<accession>A0A0H5RYG2</accession>
<sequence>MFTVFMLVKTNPEWLGFPVAKRFDELARHLQPILDRHPAVSFRWYDTEFYTARVTDVLLWEAADPHEYELAIEELRETPLWDRYFTIVEILPGVANAYADNYGRSALG</sequence>
<dbReference type="AlphaFoldDB" id="A0A0H5RYG2"/>
<evidence type="ECO:0000313" key="3">
    <source>
        <dbReference type="Proteomes" id="UP000199147"/>
    </source>
</evidence>
<evidence type="ECO:0008006" key="4">
    <source>
        <dbReference type="Google" id="ProtNLM"/>
    </source>
</evidence>
<dbReference type="InterPro" id="IPR031409">
    <property type="entry name" value="Darcynin"/>
</dbReference>
<reference evidence="3" key="1">
    <citation type="submission" date="2015-07" db="EMBL/GenBank/DDBJ databases">
        <authorList>
            <person name="Urmite Genomes"/>
        </authorList>
    </citation>
    <scope>NUCLEOTIDE SEQUENCE [LARGE SCALE GENOMIC DNA]</scope>
    <source>
        <strain evidence="3">type strain: ATCC 49404</strain>
    </source>
</reference>
<comment type="similarity">
    <text evidence="1">Belongs to the darcynin family.</text>
</comment>
<proteinExistence type="inferred from homology"/>
<organism evidence="2 3">
    <name type="scientific">Mycolicibacterium neworleansense</name>
    <dbReference type="NCBI Taxonomy" id="146018"/>
    <lineage>
        <taxon>Bacteria</taxon>
        <taxon>Bacillati</taxon>
        <taxon>Actinomycetota</taxon>
        <taxon>Actinomycetes</taxon>
        <taxon>Mycobacteriales</taxon>
        <taxon>Mycobacteriaceae</taxon>
        <taxon>Mycolicibacterium</taxon>
    </lineage>
</organism>
<name>A0A0H5RYG2_9MYCO</name>
<protein>
    <recommendedName>
        <fullName evidence="4">Darcynin</fullName>
    </recommendedName>
</protein>